<evidence type="ECO:0000313" key="2">
    <source>
        <dbReference type="Proteomes" id="UP000239757"/>
    </source>
</evidence>
<protein>
    <submittedName>
        <fullName evidence="1">Uncharacterized protein</fullName>
    </submittedName>
</protein>
<accession>A0A2P5XJW0</accession>
<proteinExistence type="predicted"/>
<dbReference type="EMBL" id="KZ664722">
    <property type="protein sequence ID" value="PPS03615.1"/>
    <property type="molecule type" value="Genomic_DNA"/>
</dbReference>
<dbReference type="OrthoDB" id="1432732at2759"/>
<dbReference type="AlphaFoldDB" id="A0A2P5XJW0"/>
<sequence length="221" mass="26227">MSLIDPNAAHVVEFLEYPEILLAHQLAEDSDPEELFVGQRFESKKDCSRWEQECALIAFAIVDKENIESWEYFLTNLRRSIYYIWHIATNFHQDYKNVDWRRKVVRMVHELEPYIFRQRMTRLESDMEGLKPTHLSDSGWMVLLWRFQTLHYACAHVVVACAKVSLNVEQFVDDVYTLECTLRVWENEFPVLLDLSAWEVPSTTFKLVADKRLHKNSKGRL</sequence>
<evidence type="ECO:0000313" key="1">
    <source>
        <dbReference type="EMBL" id="PPS03615.1"/>
    </source>
</evidence>
<reference evidence="1 2" key="1">
    <citation type="submission" date="2015-01" db="EMBL/GenBank/DDBJ databases">
        <title>Genome of allotetraploid Gossypium barbadense reveals genomic plasticity and fiber elongation in cotton evolution.</title>
        <authorList>
            <person name="Chen X."/>
            <person name="Liu X."/>
            <person name="Zhao B."/>
            <person name="Zheng H."/>
            <person name="Hu Y."/>
            <person name="Lu G."/>
            <person name="Yang C."/>
            <person name="Chen J."/>
            <person name="Shan C."/>
            <person name="Zhang L."/>
            <person name="Zhou Y."/>
            <person name="Wang L."/>
            <person name="Guo W."/>
            <person name="Bai Y."/>
            <person name="Ruan J."/>
            <person name="Shangguan X."/>
            <person name="Mao Y."/>
            <person name="Jiang J."/>
            <person name="Zhu Y."/>
            <person name="Lei J."/>
            <person name="Kang H."/>
            <person name="Chen S."/>
            <person name="He X."/>
            <person name="Wang R."/>
            <person name="Wang Y."/>
            <person name="Chen J."/>
            <person name="Wang L."/>
            <person name="Yu S."/>
            <person name="Wang B."/>
            <person name="Wei J."/>
            <person name="Song S."/>
            <person name="Lu X."/>
            <person name="Gao Z."/>
            <person name="Gu W."/>
            <person name="Deng X."/>
            <person name="Ma D."/>
            <person name="Wang S."/>
            <person name="Liang W."/>
            <person name="Fang L."/>
            <person name="Cai C."/>
            <person name="Zhu X."/>
            <person name="Zhou B."/>
            <person name="Zhang Y."/>
            <person name="Chen Z."/>
            <person name="Xu S."/>
            <person name="Zhu R."/>
            <person name="Wang S."/>
            <person name="Zhang T."/>
            <person name="Zhao G."/>
        </authorList>
    </citation>
    <scope>NUCLEOTIDE SEQUENCE [LARGE SCALE GENOMIC DNA]</scope>
    <source>
        <strain evidence="2">cv. Xinhai21</strain>
        <tissue evidence="1">Leaf</tissue>
    </source>
</reference>
<organism evidence="1 2">
    <name type="scientific">Gossypium barbadense</name>
    <name type="common">Sea Island cotton</name>
    <name type="synonym">Hibiscus barbadensis</name>
    <dbReference type="NCBI Taxonomy" id="3634"/>
    <lineage>
        <taxon>Eukaryota</taxon>
        <taxon>Viridiplantae</taxon>
        <taxon>Streptophyta</taxon>
        <taxon>Embryophyta</taxon>
        <taxon>Tracheophyta</taxon>
        <taxon>Spermatophyta</taxon>
        <taxon>Magnoliopsida</taxon>
        <taxon>eudicotyledons</taxon>
        <taxon>Gunneridae</taxon>
        <taxon>Pentapetalae</taxon>
        <taxon>rosids</taxon>
        <taxon>malvids</taxon>
        <taxon>Malvales</taxon>
        <taxon>Malvaceae</taxon>
        <taxon>Malvoideae</taxon>
        <taxon>Gossypium</taxon>
    </lineage>
</organism>
<name>A0A2P5XJW0_GOSBA</name>
<dbReference type="Proteomes" id="UP000239757">
    <property type="component" value="Unassembled WGS sequence"/>
</dbReference>
<gene>
    <name evidence="1" type="ORF">GOBAR_AA17049</name>
</gene>